<reference evidence="1" key="1">
    <citation type="submission" date="2024-09" db="EMBL/GenBank/DDBJ databases">
        <title>Black Yeasts Isolated from many extreme environments.</title>
        <authorList>
            <person name="Coleine C."/>
            <person name="Stajich J.E."/>
            <person name="Selbmann L."/>
        </authorList>
    </citation>
    <scope>NUCLEOTIDE SEQUENCE</scope>
    <source>
        <strain evidence="1">CCFEE 5737</strain>
    </source>
</reference>
<dbReference type="EMBL" id="JAWDJW010009933">
    <property type="protein sequence ID" value="KAK3053275.1"/>
    <property type="molecule type" value="Genomic_DNA"/>
</dbReference>
<keyword evidence="2" id="KW-1185">Reference proteome</keyword>
<comment type="caution">
    <text evidence="1">The sequence shown here is derived from an EMBL/GenBank/DDBJ whole genome shotgun (WGS) entry which is preliminary data.</text>
</comment>
<dbReference type="Proteomes" id="UP001186974">
    <property type="component" value="Unassembled WGS sequence"/>
</dbReference>
<evidence type="ECO:0000313" key="1">
    <source>
        <dbReference type="EMBL" id="KAK3053275.1"/>
    </source>
</evidence>
<organism evidence="1 2">
    <name type="scientific">Coniosporium uncinatum</name>
    <dbReference type="NCBI Taxonomy" id="93489"/>
    <lineage>
        <taxon>Eukaryota</taxon>
        <taxon>Fungi</taxon>
        <taxon>Dikarya</taxon>
        <taxon>Ascomycota</taxon>
        <taxon>Pezizomycotina</taxon>
        <taxon>Dothideomycetes</taxon>
        <taxon>Dothideomycetes incertae sedis</taxon>
        <taxon>Coniosporium</taxon>
    </lineage>
</organism>
<name>A0ACC3CXZ2_9PEZI</name>
<proteinExistence type="predicted"/>
<sequence>MAKTAYSWMINHDEGIPGTIVRTSTIPEDLGRIEYLLSDKTGTLTQNEMEMKKIHVGTVSYANEAMDEVSSYVRQAFVSQSPAKGSAASNLVTPSSAYIAPSTSATRTRREIGSRVRDVVLALALCHNVTPTTEEEEEGGETVTTYQASSPDEIAIVRWTEAVGLRLKHRDRQSMVLQSVETGNVVVRVRILNVFPFTSDSKRMAIIVQFASLTDPIGNSKSDDSEIWFYQKGADTVMTTIVAANDWLDEETANMAREGLRTLVVGRKRLSAQHYRDFTSQYMQASLALHNRDNAMNVVVKQFLERDLELLGVTGVEDKLQRDVKPSLELLRNAGIKIWMLTGDK</sequence>
<accession>A0ACC3CXZ2</accession>
<evidence type="ECO:0000313" key="2">
    <source>
        <dbReference type="Proteomes" id="UP001186974"/>
    </source>
</evidence>
<gene>
    <name evidence="1" type="ORF">LTS18_012156</name>
</gene>
<protein>
    <submittedName>
        <fullName evidence="1">Uncharacterized protein</fullName>
    </submittedName>
</protein>
<feature type="non-terminal residue" evidence="1">
    <location>
        <position position="345"/>
    </location>
</feature>